<protein>
    <submittedName>
        <fullName evidence="2">Outer membrane beta-barrel protein</fullName>
    </submittedName>
</protein>
<dbReference type="Proteomes" id="UP000605013">
    <property type="component" value="Unassembled WGS sequence"/>
</dbReference>
<feature type="chain" id="PRO_5046148787" evidence="1">
    <location>
        <begin position="19"/>
        <end position="911"/>
    </location>
</feature>
<gene>
    <name evidence="2" type="ORF">JAO71_05250</name>
</gene>
<keyword evidence="3" id="KW-1185">Reference proteome</keyword>
<name>A0ABS1WJC0_9FLAO</name>
<evidence type="ECO:0000256" key="1">
    <source>
        <dbReference type="SAM" id="SignalP"/>
    </source>
</evidence>
<dbReference type="SUPFAM" id="SSF56935">
    <property type="entry name" value="Porins"/>
    <property type="match status" value="1"/>
</dbReference>
<reference evidence="2 3" key="1">
    <citation type="submission" date="2020-12" db="EMBL/GenBank/DDBJ databases">
        <title>Olleya sediminilitoris sp. nov., isolated from a tidal flat.</title>
        <authorList>
            <person name="Park S."/>
            <person name="Yoon J.-H."/>
        </authorList>
    </citation>
    <scope>NUCLEOTIDE SEQUENCE [LARGE SCALE GENOMIC DNA]</scope>
    <source>
        <strain evidence="2 3">YSTF-M6</strain>
    </source>
</reference>
<evidence type="ECO:0000313" key="2">
    <source>
        <dbReference type="EMBL" id="MBL7559206.1"/>
    </source>
</evidence>
<sequence>MKHIFTLLLLLVVTTSFAQVKFEGVVKDSLGVGLELANVVAINQETKALEAYAITNDKGRYKLNLDVNSAYSIQVSYIGMQQISETINTKEVDITKNYTMSIDNSLDEVEITYEMPVTISGDTITYNADSFKNGTERKLGDVLEKMPGVEINDDGEVEVEGKAVGKVMIDGKEFFDGDTKLATKNIPANAIDKVQVLKNYSEVGQLSGVTNNQDNIAINIKLKEGKKNFWFGTVTGGLGDSKSGELYLFQPKLFYYSPAKSINFIGDLNNIGELALSRRDMFNFSGGFQQPSQQSGTNISLGSNDLGFRQLQNNQAKSIDTKFAAANFSFSPKSTLDLSGFAILASSRIELQENSSVFYTDQSLDIPDENTSSNTKQKSDLGLFKFSAKYKPNPNNQLDYDILGRVSKDEQLNGTFSSVIGQIDQNEETTPFKINQNLNYYYTMDEDNIFALSVQHLLQDEDPFYNAILQNNPLNNNDADNDPFDDTAQDLGLDGTQVTYDVNQEKRVKTNQLDAKVDYWNILNKKSDINFTVGTIYSNQQFDSNLFQTLDDGSDLETDTTLEGLSDENDIKYTFSDVYLGAHYRIKTGKFTISPGVSAHAYSAVNKQFGTKTTDNFFRVLPDLNVRVQLKGSETLNLTYKMQTQFTDVNQFAEAVVLNSYNSTFAGNPDLESSLSHNVNLSYFSFNMFNYTNVFAFVNYSKNIDNIRNVSEFQPGSVIRISTPFNSGLEDESLNVSGRFQRRFGKLQASARGTFGYTKFSQFINEEISVNQNYTQSYTAQLRSNFNNAPNFELSYRYGLTNSDQGDRTTKIYTNAPSAEFDALIFKTFTFKTDYTYSRQTIDGDSNGFGLWNANLAYRKSSDSKWEYELKATNLLDTASRIQNSNGALSVSTSEYFIQPRFVTARFIYNL</sequence>
<comment type="caution">
    <text evidence="2">The sequence shown here is derived from an EMBL/GenBank/DDBJ whole genome shotgun (WGS) entry which is preliminary data.</text>
</comment>
<feature type="signal peptide" evidence="1">
    <location>
        <begin position="1"/>
        <end position="18"/>
    </location>
</feature>
<evidence type="ECO:0000313" key="3">
    <source>
        <dbReference type="Proteomes" id="UP000605013"/>
    </source>
</evidence>
<dbReference type="SUPFAM" id="SSF49464">
    <property type="entry name" value="Carboxypeptidase regulatory domain-like"/>
    <property type="match status" value="1"/>
</dbReference>
<dbReference type="EMBL" id="JAEMEF010000003">
    <property type="protein sequence ID" value="MBL7559206.1"/>
    <property type="molecule type" value="Genomic_DNA"/>
</dbReference>
<organism evidence="2 3">
    <name type="scientific">Olleya sediminilitoris</name>
    <dbReference type="NCBI Taxonomy" id="2795739"/>
    <lineage>
        <taxon>Bacteria</taxon>
        <taxon>Pseudomonadati</taxon>
        <taxon>Bacteroidota</taxon>
        <taxon>Flavobacteriia</taxon>
        <taxon>Flavobacteriales</taxon>
        <taxon>Flavobacteriaceae</taxon>
    </lineage>
</organism>
<dbReference type="Pfam" id="PF13620">
    <property type="entry name" value="CarboxypepD_reg"/>
    <property type="match status" value="1"/>
</dbReference>
<accession>A0ABS1WJC0</accession>
<keyword evidence="1" id="KW-0732">Signal</keyword>
<proteinExistence type="predicted"/>
<dbReference type="InterPro" id="IPR008969">
    <property type="entry name" value="CarboxyPept-like_regulatory"/>
</dbReference>
<dbReference type="RefSeq" id="WP_202999398.1">
    <property type="nucleotide sequence ID" value="NZ_JAEMEF010000003.1"/>
</dbReference>